<organism evidence="1 2">
    <name type="scientific">Homarus americanus</name>
    <name type="common">American lobster</name>
    <dbReference type="NCBI Taxonomy" id="6706"/>
    <lineage>
        <taxon>Eukaryota</taxon>
        <taxon>Metazoa</taxon>
        <taxon>Ecdysozoa</taxon>
        <taxon>Arthropoda</taxon>
        <taxon>Crustacea</taxon>
        <taxon>Multicrustacea</taxon>
        <taxon>Malacostraca</taxon>
        <taxon>Eumalacostraca</taxon>
        <taxon>Eucarida</taxon>
        <taxon>Decapoda</taxon>
        <taxon>Pleocyemata</taxon>
        <taxon>Astacidea</taxon>
        <taxon>Nephropoidea</taxon>
        <taxon>Nephropidae</taxon>
        <taxon>Homarus</taxon>
    </lineage>
</organism>
<comment type="caution">
    <text evidence="1">The sequence shown here is derived from an EMBL/GenBank/DDBJ whole genome shotgun (WGS) entry which is preliminary data.</text>
</comment>
<feature type="non-terminal residue" evidence="1">
    <location>
        <position position="136"/>
    </location>
</feature>
<dbReference type="Proteomes" id="UP000747542">
    <property type="component" value="Unassembled WGS sequence"/>
</dbReference>
<name>A0A8J5K3C6_HOMAM</name>
<evidence type="ECO:0000313" key="1">
    <source>
        <dbReference type="EMBL" id="KAG7168496.1"/>
    </source>
</evidence>
<dbReference type="AlphaFoldDB" id="A0A8J5K3C6"/>
<evidence type="ECO:0000313" key="2">
    <source>
        <dbReference type="Proteomes" id="UP000747542"/>
    </source>
</evidence>
<proteinExistence type="predicted"/>
<protein>
    <submittedName>
        <fullName evidence="1">Uncharacterized protein</fullName>
    </submittedName>
</protein>
<dbReference type="EMBL" id="JAHLQT010020073">
    <property type="protein sequence ID" value="KAG7168496.1"/>
    <property type="molecule type" value="Genomic_DNA"/>
</dbReference>
<keyword evidence="2" id="KW-1185">Reference proteome</keyword>
<accession>A0A8J5K3C6</accession>
<reference evidence="1" key="1">
    <citation type="journal article" date="2021" name="Sci. Adv.">
        <title>The American lobster genome reveals insights on longevity, neural, and immune adaptations.</title>
        <authorList>
            <person name="Polinski J.M."/>
            <person name="Zimin A.V."/>
            <person name="Clark K.F."/>
            <person name="Kohn A.B."/>
            <person name="Sadowski N."/>
            <person name="Timp W."/>
            <person name="Ptitsyn A."/>
            <person name="Khanna P."/>
            <person name="Romanova D.Y."/>
            <person name="Williams P."/>
            <person name="Greenwood S.J."/>
            <person name="Moroz L.L."/>
            <person name="Walt D.R."/>
            <person name="Bodnar A.G."/>
        </authorList>
    </citation>
    <scope>NUCLEOTIDE SEQUENCE</scope>
    <source>
        <strain evidence="1">GMGI-L3</strain>
    </source>
</reference>
<gene>
    <name evidence="1" type="ORF">Hamer_G002573</name>
</gene>
<sequence length="136" mass="15146">MEAPESAVVDAAYNGTHYAIMETAHSFKSSTHEQTSPSSAHPLAPQNSVSKAREQQQWIWGCVLRAFVQYLHQAPTMIVNLKRGRLEAPVALERLGGLIRAKSTLSVICFLFSSWQSPKDGLLKLSHHMNKNSFEI</sequence>